<dbReference type="InterPro" id="IPR036864">
    <property type="entry name" value="Zn2-C6_fun-type_DNA-bd_sf"/>
</dbReference>
<dbReference type="VEuPathDB" id="FungiDB:PV06_03449"/>
<dbReference type="PROSITE" id="PS00463">
    <property type="entry name" value="ZN2_CY6_FUNGAL_1"/>
    <property type="match status" value="1"/>
</dbReference>
<dbReference type="GeneID" id="27355523"/>
<dbReference type="Pfam" id="PF00172">
    <property type="entry name" value="Zn_clus"/>
    <property type="match status" value="1"/>
</dbReference>
<dbReference type="GO" id="GO:0008270">
    <property type="term" value="F:zinc ion binding"/>
    <property type="evidence" value="ECO:0007669"/>
    <property type="project" value="InterPro"/>
</dbReference>
<dbReference type="OrthoDB" id="4491390at2759"/>
<evidence type="ECO:0000256" key="4">
    <source>
        <dbReference type="ARBA" id="ARBA00023242"/>
    </source>
</evidence>
<dbReference type="EMBL" id="KN847334">
    <property type="protein sequence ID" value="KIW45026.1"/>
    <property type="molecule type" value="Genomic_DNA"/>
</dbReference>
<reference evidence="6 7" key="1">
    <citation type="submission" date="2015-01" db="EMBL/GenBank/DDBJ databases">
        <title>The Genome Sequence of Exophiala oligosperma CBS72588.</title>
        <authorList>
            <consortium name="The Broad Institute Genomics Platform"/>
            <person name="Cuomo C."/>
            <person name="de Hoog S."/>
            <person name="Gorbushina A."/>
            <person name="Stielow B."/>
            <person name="Teixiera M."/>
            <person name="Abouelleil A."/>
            <person name="Chapman S.B."/>
            <person name="Priest M."/>
            <person name="Young S.K."/>
            <person name="Wortman J."/>
            <person name="Nusbaum C."/>
            <person name="Birren B."/>
        </authorList>
    </citation>
    <scope>NUCLEOTIDE SEQUENCE [LARGE SCALE GENOMIC DNA]</scope>
    <source>
        <strain evidence="6 7">CBS 72588</strain>
    </source>
</reference>
<gene>
    <name evidence="6" type="ORF">PV06_03449</name>
</gene>
<organism evidence="6 7">
    <name type="scientific">Exophiala oligosperma</name>
    <dbReference type="NCBI Taxonomy" id="215243"/>
    <lineage>
        <taxon>Eukaryota</taxon>
        <taxon>Fungi</taxon>
        <taxon>Dikarya</taxon>
        <taxon>Ascomycota</taxon>
        <taxon>Pezizomycotina</taxon>
        <taxon>Eurotiomycetes</taxon>
        <taxon>Chaetothyriomycetidae</taxon>
        <taxon>Chaetothyriales</taxon>
        <taxon>Herpotrichiellaceae</taxon>
        <taxon>Exophiala</taxon>
    </lineage>
</organism>
<dbReference type="STRING" id="215243.A0A0D2AYZ9"/>
<evidence type="ECO:0000313" key="7">
    <source>
        <dbReference type="Proteomes" id="UP000053342"/>
    </source>
</evidence>
<dbReference type="PANTHER" id="PTHR37534:SF7">
    <property type="entry name" value="TRANSCRIPTIONAL ACTIVATOR PROTEIN UGA3"/>
    <property type="match status" value="1"/>
</dbReference>
<dbReference type="AlphaFoldDB" id="A0A0D2AYZ9"/>
<dbReference type="GO" id="GO:0000981">
    <property type="term" value="F:DNA-binding transcription factor activity, RNA polymerase II-specific"/>
    <property type="evidence" value="ECO:0007669"/>
    <property type="project" value="InterPro"/>
</dbReference>
<dbReference type="SUPFAM" id="SSF57701">
    <property type="entry name" value="Zn2/Cys6 DNA-binding domain"/>
    <property type="match status" value="1"/>
</dbReference>
<dbReference type="GO" id="GO:0045944">
    <property type="term" value="P:positive regulation of transcription by RNA polymerase II"/>
    <property type="evidence" value="ECO:0007669"/>
    <property type="project" value="TreeGrafter"/>
</dbReference>
<keyword evidence="4" id="KW-0539">Nucleus</keyword>
<evidence type="ECO:0000259" key="5">
    <source>
        <dbReference type="PROSITE" id="PS50048"/>
    </source>
</evidence>
<protein>
    <recommendedName>
        <fullName evidence="5">Zn(2)-C6 fungal-type domain-containing protein</fullName>
    </recommendedName>
</protein>
<keyword evidence="3" id="KW-0804">Transcription</keyword>
<evidence type="ECO:0000256" key="2">
    <source>
        <dbReference type="ARBA" id="ARBA00023125"/>
    </source>
</evidence>
<dbReference type="InterPro" id="IPR001138">
    <property type="entry name" value="Zn2Cys6_DnaBD"/>
</dbReference>
<dbReference type="Gene3D" id="4.10.240.10">
    <property type="entry name" value="Zn(2)-C6 fungal-type DNA-binding domain"/>
    <property type="match status" value="1"/>
</dbReference>
<keyword evidence="7" id="KW-1185">Reference proteome</keyword>
<dbReference type="SMART" id="SM00066">
    <property type="entry name" value="GAL4"/>
    <property type="match status" value="1"/>
</dbReference>
<name>A0A0D2AYZ9_9EURO</name>
<evidence type="ECO:0000256" key="1">
    <source>
        <dbReference type="ARBA" id="ARBA00023015"/>
    </source>
</evidence>
<dbReference type="HOGENOM" id="CLU_023947_0_0_1"/>
<dbReference type="PROSITE" id="PS50048">
    <property type="entry name" value="ZN2_CY6_FUNGAL_2"/>
    <property type="match status" value="1"/>
</dbReference>
<evidence type="ECO:0000256" key="3">
    <source>
        <dbReference type="ARBA" id="ARBA00023163"/>
    </source>
</evidence>
<dbReference type="CDD" id="cd00067">
    <property type="entry name" value="GAL4"/>
    <property type="match status" value="1"/>
</dbReference>
<feature type="domain" description="Zn(2)-C6 fungal-type" evidence="5">
    <location>
        <begin position="19"/>
        <end position="47"/>
    </location>
</feature>
<keyword evidence="1" id="KW-0805">Transcription regulation</keyword>
<evidence type="ECO:0000313" key="6">
    <source>
        <dbReference type="EMBL" id="KIW45026.1"/>
    </source>
</evidence>
<dbReference type="GO" id="GO:0005634">
    <property type="term" value="C:nucleus"/>
    <property type="evidence" value="ECO:0007669"/>
    <property type="project" value="TreeGrafter"/>
</dbReference>
<proteinExistence type="predicted"/>
<sequence>MPNLSSRPKKTSITRTRNGCHNCRRRRVKCDQRRPHCNACVRLALDCEGYNTRPRFQFHAQTGKPVEQTVRFAEWGPIYVPGSRSGGSPPSKTRTPTHAASPVLSSVFFTPYPDIVVNAPSTPETFENSAEIECFRLKGIASVFNCASATLYDKEPSCVGEKSYLLDLAHPTTLFPTSLASNNSKCMDEIYWHHWRTRVVEFLPQVFDHITATPPQFIPLKNVLLAVSSIHFARSVSSAVGEPGLQPRREAFMKNEHRLRSLNYYSTAMRLLADVMPTASADQAQDVFATLLLFHFVELDIGSFSGVLTHMDGMDKVLPFFRDQLTSTQLGKRLLSTWLTCRSLVVNRRISLAFADARHEVPSLWRLRTVDAVEDTLTALHTTSDTIIMILCEGIELSRKIILDFAVCRDIAFAQEGNRHPNFCSMLKHAGLPMSRSGVSQPELAAISEAYQNSLSDQRGRLEHWYSQLDDAELPIACSPSRPQHSRTIGGALLVPALKLRTHNSAMDYAYYAAARLLCSTDFWERIVDDQTSATTSLPSITEWELLILRIAAGLSFQDCDPTSKSSAIGIGSLLGFCAGWCPDRAVGNWVESYIRRLDNFGIEIDGTFPNSIVLRNLQEVIAMKQQSRDCYILSLLEPTNLDRDEIYRPGAHFGVAMCGKDWNTGLLWNSVLVLSL</sequence>
<accession>A0A0D2AYZ9</accession>
<dbReference type="RefSeq" id="XP_016265242.1">
    <property type="nucleotide sequence ID" value="XM_016404237.1"/>
</dbReference>
<keyword evidence="2" id="KW-0238">DNA-binding</keyword>
<dbReference type="Proteomes" id="UP000053342">
    <property type="component" value="Unassembled WGS sequence"/>
</dbReference>
<dbReference type="GO" id="GO:0000976">
    <property type="term" value="F:transcription cis-regulatory region binding"/>
    <property type="evidence" value="ECO:0007669"/>
    <property type="project" value="TreeGrafter"/>
</dbReference>
<dbReference type="PANTHER" id="PTHR37534">
    <property type="entry name" value="TRANSCRIPTIONAL ACTIVATOR PROTEIN UGA3"/>
    <property type="match status" value="1"/>
</dbReference>